<keyword evidence="9 12" id="KW-1133">Transmembrane helix</keyword>
<proteinExistence type="inferred from homology"/>
<evidence type="ECO:0000256" key="3">
    <source>
        <dbReference type="ARBA" id="ARBA00008400"/>
    </source>
</evidence>
<dbReference type="Proteomes" id="UP001162031">
    <property type="component" value="Unassembled WGS sequence"/>
</dbReference>
<evidence type="ECO:0000256" key="7">
    <source>
        <dbReference type="ARBA" id="ARBA00022692"/>
    </source>
</evidence>
<feature type="transmembrane region" description="Helical" evidence="12">
    <location>
        <begin position="688"/>
        <end position="709"/>
    </location>
</feature>
<feature type="transmembrane region" description="Helical" evidence="12">
    <location>
        <begin position="721"/>
        <end position="742"/>
    </location>
</feature>
<dbReference type="InterPro" id="IPR007070">
    <property type="entry name" value="GPI_EtnP_transferase_1"/>
</dbReference>
<evidence type="ECO:0000256" key="2">
    <source>
        <dbReference type="ARBA" id="ARBA00004687"/>
    </source>
</evidence>
<dbReference type="InterPro" id="IPR017852">
    <property type="entry name" value="GPI_EtnP_transferase_1_C"/>
</dbReference>
<dbReference type="PANTHER" id="PTHR12250:SF0">
    <property type="entry name" value="GPI ETHANOLAMINE PHOSPHATE TRANSFERASE 1"/>
    <property type="match status" value="1"/>
</dbReference>
<evidence type="ECO:0000256" key="11">
    <source>
        <dbReference type="ARBA" id="ARBA00023180"/>
    </source>
</evidence>
<name>A0AAV0T5L8_HYABA</name>
<comment type="caution">
    <text evidence="14">The sequence shown here is derived from an EMBL/GenBank/DDBJ whole genome shotgun (WGS) entry which is preliminary data.</text>
</comment>
<dbReference type="InterPro" id="IPR002591">
    <property type="entry name" value="Phosphodiest/P_Trfase"/>
</dbReference>
<gene>
    <name evidence="14" type="ORF">HBR001_LOCUS853</name>
</gene>
<comment type="pathway">
    <text evidence="2 12">Glycolipid biosynthesis; glycosylphosphatidylinositol-anchor biosynthesis.</text>
</comment>
<dbReference type="Pfam" id="PF04987">
    <property type="entry name" value="PigN"/>
    <property type="match status" value="1"/>
</dbReference>
<comment type="function">
    <text evidence="12">Ethanolamine phosphate transferase involved in glycosylphosphatidylinositol-anchor biosynthesis. Transfers ethanolamine phosphate to the first alpha-1,4-linked mannose of the glycosylphosphatidylinositol precursor of GPI-anchor.</text>
</comment>
<evidence type="ECO:0000256" key="8">
    <source>
        <dbReference type="ARBA" id="ARBA00022824"/>
    </source>
</evidence>
<accession>A0AAV0T5L8</accession>
<evidence type="ECO:0000313" key="14">
    <source>
        <dbReference type="EMBL" id="CAI5712471.1"/>
    </source>
</evidence>
<feature type="transmembrane region" description="Helical" evidence="12">
    <location>
        <begin position="985"/>
        <end position="1009"/>
    </location>
</feature>
<protein>
    <recommendedName>
        <fullName evidence="4 12">GPI ethanolamine phosphate transferase 1</fullName>
        <ecNumber evidence="12">2.-.-.-</ecNumber>
    </recommendedName>
</protein>
<dbReference type="EMBL" id="CANTFL010000086">
    <property type="protein sequence ID" value="CAI5712471.1"/>
    <property type="molecule type" value="Genomic_DNA"/>
</dbReference>
<feature type="transmembrane region" description="Helical" evidence="12">
    <location>
        <begin position="501"/>
        <end position="522"/>
    </location>
</feature>
<keyword evidence="10 12" id="KW-0472">Membrane</keyword>
<evidence type="ECO:0000256" key="6">
    <source>
        <dbReference type="ARBA" id="ARBA00022679"/>
    </source>
</evidence>
<evidence type="ECO:0000259" key="13">
    <source>
        <dbReference type="Pfam" id="PF04987"/>
    </source>
</evidence>
<evidence type="ECO:0000256" key="1">
    <source>
        <dbReference type="ARBA" id="ARBA00004477"/>
    </source>
</evidence>
<keyword evidence="8 12" id="KW-0256">Endoplasmic reticulum</keyword>
<dbReference type="GO" id="GO:0005789">
    <property type="term" value="C:endoplasmic reticulum membrane"/>
    <property type="evidence" value="ECO:0007669"/>
    <property type="project" value="UniProtKB-SubCell"/>
</dbReference>
<evidence type="ECO:0000256" key="12">
    <source>
        <dbReference type="RuleBase" id="RU367138"/>
    </source>
</evidence>
<organism evidence="14 15">
    <name type="scientific">Hyaloperonospora brassicae</name>
    <name type="common">Brassica downy mildew</name>
    <name type="synonym">Peronospora brassicae</name>
    <dbReference type="NCBI Taxonomy" id="162125"/>
    <lineage>
        <taxon>Eukaryota</taxon>
        <taxon>Sar</taxon>
        <taxon>Stramenopiles</taxon>
        <taxon>Oomycota</taxon>
        <taxon>Peronosporomycetes</taxon>
        <taxon>Peronosporales</taxon>
        <taxon>Peronosporaceae</taxon>
        <taxon>Hyaloperonospora</taxon>
    </lineage>
</organism>
<feature type="transmembrane region" description="Helical" evidence="12">
    <location>
        <begin position="804"/>
        <end position="822"/>
    </location>
</feature>
<sequence>MIGNNSIERLLLLGVAFHLLCIVSLFDIYFQSPVASNIPSTDYTATPPAKRVIIFTLDGCRVDKLYQVVAGEAARYDLHVNGTTATATGRSEAEDQRAPFLGQVMRRRGSWGVSHNHVPTESRPCHVALTAGMYEDPHAVTTQWTYHPEPFDSVFNQSSTSFIYGNRDVVPMLAQYAPQATEEHYTASEEMDMVRTNASLMDEWVFTKVKALFARGAKAKDVYNQLHGDKLVLYCHFLSTDVVGPIDGAGSTKYLQSIAVVDRLIEDIQQLVEDYYGHDGRTAYLVTGDHGMDLLGDHGDGDPAKTRTVLIAWGAGVQGPEVTSSSTRSAFDIELPSQSRAELLVRLASQVAEEQAAAREWKTVLDLKRKDVMQVDVAALVSALAGLPYPRNSVGVLPFTYLKKDKYRAIAMGANAQQLYNHALRKEEIRRAHRGLLFLPYAPLHQRVPELKTQIDEAIGNMTKATSDANDDAAHLVVEMMSQEMIDVCQRAISYYQTYDWMFLRGSIVFGYIGWVAVMMVGYLDPSAFRVRWLFTRTVSVKFIALVAAVMWWRYLADSPLTYYLYGLCPLLFWKFIWSHRDGLQAVFSTGWKRSRYRCILRTATLCVFLELVVLGYKRRDMFTLLLVLLAFWPRVGSDKVLEKSRSVESKTRLRGHNFISPSSCWSASCLVLAIFPRLSSGYKESTALVHIGTLLMLALACMVEWCAATVSGSRSWWKTVLPVLARFPLVLLALLALQWTTSLLDCNDMPPRVLVMANWAFLIAPPILMLIEANCRSKSAVFRLGDGKDLESQQFGGDVVRVMVVRCMRVMLALTPAFALLSTAHEMLFYLALCSALLSWILIEAEETRVTDVSLAREVQRAVMLLLFAQVAFFGTNSVASITSFTLSSTRRFVAGSGSSVAQALVGLKLLIPYVVVGCAFRLTLLLPSGAAAISTREQKEVREKSRGVSRHYLVAVSCADVVAVQSLFLVTNEGSWKQMGNSIADFCIINAQLVLLPTVLFLAWLFVRDLESIGSGHDAVGNDDVGKAD</sequence>
<feature type="transmembrane region" description="Helical" evidence="12">
    <location>
        <begin position="534"/>
        <end position="555"/>
    </location>
</feature>
<evidence type="ECO:0000256" key="4">
    <source>
        <dbReference type="ARBA" id="ARBA00020831"/>
    </source>
</evidence>
<comment type="subcellular location">
    <subcellularLocation>
        <location evidence="1 12">Endoplasmic reticulum membrane</location>
        <topology evidence="1 12">Multi-pass membrane protein</topology>
    </subcellularLocation>
</comment>
<dbReference type="Pfam" id="PF01663">
    <property type="entry name" value="Phosphodiest"/>
    <property type="match status" value="1"/>
</dbReference>
<feature type="domain" description="GPI ethanolamine phosphate transferase 1 C-terminal" evidence="13">
    <location>
        <begin position="492"/>
        <end position="977"/>
    </location>
</feature>
<feature type="transmembrane region" description="Helical" evidence="12">
    <location>
        <begin position="754"/>
        <end position="772"/>
    </location>
</feature>
<dbReference type="SUPFAM" id="SSF53649">
    <property type="entry name" value="Alkaline phosphatase-like"/>
    <property type="match status" value="1"/>
</dbReference>
<keyword evidence="5 12" id="KW-0337">GPI-anchor biosynthesis</keyword>
<dbReference type="EC" id="2.-.-.-" evidence="12"/>
<evidence type="ECO:0000256" key="10">
    <source>
        <dbReference type="ARBA" id="ARBA00023136"/>
    </source>
</evidence>
<dbReference type="Gene3D" id="3.40.720.10">
    <property type="entry name" value="Alkaline Phosphatase, subunit A"/>
    <property type="match status" value="1"/>
</dbReference>
<dbReference type="GO" id="GO:0051377">
    <property type="term" value="F:mannose-ethanolamine phosphotransferase activity"/>
    <property type="evidence" value="ECO:0007669"/>
    <property type="project" value="UniProtKB-UniRule"/>
</dbReference>
<keyword evidence="11" id="KW-0325">Glycoprotein</keyword>
<feature type="transmembrane region" description="Helical" evidence="12">
    <location>
        <begin position="828"/>
        <end position="844"/>
    </location>
</feature>
<evidence type="ECO:0000313" key="15">
    <source>
        <dbReference type="Proteomes" id="UP001162031"/>
    </source>
</evidence>
<dbReference type="PANTHER" id="PTHR12250">
    <property type="entry name" value="PHOSPHATIDYLINOSITOL GLYCAN, CLASS N"/>
    <property type="match status" value="1"/>
</dbReference>
<comment type="similarity">
    <text evidence="3 12">Belongs to the PIGG/PIGN/PIGO family. PIGN subfamily.</text>
</comment>
<evidence type="ECO:0000256" key="9">
    <source>
        <dbReference type="ARBA" id="ARBA00022989"/>
    </source>
</evidence>
<dbReference type="InterPro" id="IPR037671">
    <property type="entry name" value="PIGN_N"/>
</dbReference>
<dbReference type="CDD" id="cd16020">
    <property type="entry name" value="GPI_EPT_1"/>
    <property type="match status" value="1"/>
</dbReference>
<dbReference type="GO" id="GO:0006506">
    <property type="term" value="P:GPI anchor biosynthetic process"/>
    <property type="evidence" value="ECO:0007669"/>
    <property type="project" value="UniProtKB-KW"/>
</dbReference>
<feature type="transmembrane region" description="Helical" evidence="12">
    <location>
        <begin position="864"/>
        <end position="888"/>
    </location>
</feature>
<keyword evidence="6 12" id="KW-0808">Transferase</keyword>
<feature type="transmembrane region" description="Helical" evidence="12">
    <location>
        <begin position="561"/>
        <end position="578"/>
    </location>
</feature>
<keyword evidence="15" id="KW-1185">Reference proteome</keyword>
<dbReference type="AlphaFoldDB" id="A0AAV0T5L8"/>
<dbReference type="InterPro" id="IPR017850">
    <property type="entry name" value="Alkaline_phosphatase_core_sf"/>
</dbReference>
<feature type="transmembrane region" description="Helical" evidence="12">
    <location>
        <begin position="912"/>
        <end position="933"/>
    </location>
</feature>
<feature type="transmembrane region" description="Helical" evidence="12">
    <location>
        <begin position="599"/>
        <end position="616"/>
    </location>
</feature>
<reference evidence="14" key="1">
    <citation type="submission" date="2022-12" db="EMBL/GenBank/DDBJ databases">
        <authorList>
            <person name="Webb A."/>
        </authorList>
    </citation>
    <scope>NUCLEOTIDE SEQUENCE</scope>
    <source>
        <strain evidence="14">Hp1</strain>
    </source>
</reference>
<evidence type="ECO:0000256" key="5">
    <source>
        <dbReference type="ARBA" id="ARBA00022502"/>
    </source>
</evidence>
<keyword evidence="7 12" id="KW-0812">Transmembrane</keyword>